<feature type="region of interest" description="Disordered" evidence="1">
    <location>
        <begin position="529"/>
        <end position="577"/>
    </location>
</feature>
<keyword evidence="2" id="KW-0472">Membrane</keyword>
<evidence type="ECO:0000256" key="1">
    <source>
        <dbReference type="SAM" id="MobiDB-lite"/>
    </source>
</evidence>
<feature type="transmembrane region" description="Helical" evidence="2">
    <location>
        <begin position="360"/>
        <end position="379"/>
    </location>
</feature>
<keyword evidence="2" id="KW-1133">Transmembrane helix</keyword>
<organism evidence="3 4">
    <name type="scientific">Nakamurella leprariae</name>
    <dbReference type="NCBI Taxonomy" id="2803911"/>
    <lineage>
        <taxon>Bacteria</taxon>
        <taxon>Bacillati</taxon>
        <taxon>Actinomycetota</taxon>
        <taxon>Actinomycetes</taxon>
        <taxon>Nakamurellales</taxon>
        <taxon>Nakamurellaceae</taxon>
        <taxon>Nakamurella</taxon>
    </lineage>
</organism>
<sequence>MNDHSGPGHRPEDPDGDGRAHGSRPTPLDTTGVGPGDGPRWQWRIWAVLTAALFVLGLAWTLLTPPGAQPDEPQHTQRAWAVWDGQVLAPPTPDGTALLQLPSGLLEMGNVGCFAFFPNQDAGCRADWPLTDDRVDLNNTAGRYNPVYYLVTGLPIRIFEPETGLYLSRALSALVAAGVLAAGLHSLLLLRRSWVGRAAALAVMTPVCVSLLGGYNPSAWEITGAVTGCTSLLLLARFPHHPAVRAWAWCAAVALSLMAMTRIASFVWVAVFVGFAAVLAGRGALVLARRTDVRLAGLVVATATAWALVWQQLAGARDVSVTGFSATLGEGLEASYAASAGWWAQMIGYLGWNDVPPTTFAVWGTVAVVGALLLGGLAVAGRWHRWLLLLALAGAVLLPIVMSAVVYRSVGMIWQGRYNLPLTLLPVLWAALLWDTNPGTDDAVRRRLAGATLVVWVAVTVSMSYTVLKRYAVGLPTDPLSGDDGFLFRPVAWAPPGGVWIWLLIGAAAAVAVALLMSPTAAGAARWLGPAGDSGRRPMRRPVGAPPPARHDQPVHREHDRRPAELGDDPAVDRRER</sequence>
<feature type="transmembrane region" description="Helical" evidence="2">
    <location>
        <begin position="45"/>
        <end position="63"/>
    </location>
</feature>
<feature type="transmembrane region" description="Helical" evidence="2">
    <location>
        <begin position="386"/>
        <end position="406"/>
    </location>
</feature>
<evidence type="ECO:0000313" key="4">
    <source>
        <dbReference type="Proteomes" id="UP000663792"/>
    </source>
</evidence>
<name>A0A938YBS6_9ACTN</name>
<feature type="transmembrane region" description="Helical" evidence="2">
    <location>
        <begin position="243"/>
        <end position="260"/>
    </location>
</feature>
<reference evidence="3" key="1">
    <citation type="submission" date="2021-01" db="EMBL/GenBank/DDBJ databases">
        <title>YIM 132084 draft genome.</title>
        <authorList>
            <person name="An D."/>
        </authorList>
    </citation>
    <scope>NUCLEOTIDE SEQUENCE</scope>
    <source>
        <strain evidence="3">YIM 132084</strain>
    </source>
</reference>
<proteinExistence type="predicted"/>
<feature type="transmembrane region" description="Helical" evidence="2">
    <location>
        <begin position="219"/>
        <end position="236"/>
    </location>
</feature>
<gene>
    <name evidence="3" type="ORF">JL106_10540</name>
</gene>
<feature type="transmembrane region" description="Helical" evidence="2">
    <location>
        <begin position="295"/>
        <end position="313"/>
    </location>
</feature>
<feature type="transmembrane region" description="Helical" evidence="2">
    <location>
        <begin position="448"/>
        <end position="468"/>
    </location>
</feature>
<protein>
    <submittedName>
        <fullName evidence="3">DUF2142 domain-containing protein</fullName>
    </submittedName>
</protein>
<feature type="transmembrane region" description="Helical" evidence="2">
    <location>
        <begin position="418"/>
        <end position="436"/>
    </location>
</feature>
<accession>A0A938YBS6</accession>
<feature type="transmembrane region" description="Helical" evidence="2">
    <location>
        <begin position="166"/>
        <end position="187"/>
    </location>
</feature>
<feature type="region of interest" description="Disordered" evidence="1">
    <location>
        <begin position="1"/>
        <end position="36"/>
    </location>
</feature>
<dbReference type="InterPro" id="IPR018674">
    <property type="entry name" value="DUF2142_membrane"/>
</dbReference>
<dbReference type="AlphaFoldDB" id="A0A938YBS6"/>
<dbReference type="RefSeq" id="WP_205260660.1">
    <property type="nucleotide sequence ID" value="NZ_JAERWK010000012.1"/>
</dbReference>
<dbReference type="Proteomes" id="UP000663792">
    <property type="component" value="Unassembled WGS sequence"/>
</dbReference>
<comment type="caution">
    <text evidence="3">The sequence shown here is derived from an EMBL/GenBank/DDBJ whole genome shotgun (WGS) entry which is preliminary data.</text>
</comment>
<keyword evidence="2" id="KW-0812">Transmembrane</keyword>
<feature type="compositionally biased region" description="Basic and acidic residues" evidence="1">
    <location>
        <begin position="9"/>
        <end position="20"/>
    </location>
</feature>
<feature type="transmembrane region" description="Helical" evidence="2">
    <location>
        <begin position="499"/>
        <end position="517"/>
    </location>
</feature>
<evidence type="ECO:0000313" key="3">
    <source>
        <dbReference type="EMBL" id="MBM9467717.1"/>
    </source>
</evidence>
<dbReference type="Pfam" id="PF09913">
    <property type="entry name" value="DUF2142"/>
    <property type="match status" value="1"/>
</dbReference>
<dbReference type="EMBL" id="JAERWK010000012">
    <property type="protein sequence ID" value="MBM9467717.1"/>
    <property type="molecule type" value="Genomic_DNA"/>
</dbReference>
<feature type="transmembrane region" description="Helical" evidence="2">
    <location>
        <begin position="194"/>
        <end position="213"/>
    </location>
</feature>
<keyword evidence="4" id="KW-1185">Reference proteome</keyword>
<feature type="transmembrane region" description="Helical" evidence="2">
    <location>
        <begin position="266"/>
        <end position="288"/>
    </location>
</feature>
<feature type="compositionally biased region" description="Basic and acidic residues" evidence="1">
    <location>
        <begin position="549"/>
        <end position="577"/>
    </location>
</feature>
<evidence type="ECO:0000256" key="2">
    <source>
        <dbReference type="SAM" id="Phobius"/>
    </source>
</evidence>